<name>A0A1G9T1D5_9FIRM</name>
<keyword evidence="5 6" id="KW-0804">Transcription</keyword>
<dbReference type="NCBIfam" id="TIGR01951">
    <property type="entry name" value="nusB"/>
    <property type="match status" value="1"/>
</dbReference>
<proteinExistence type="inferred from homology"/>
<gene>
    <name evidence="6" type="primary">nusB</name>
    <name evidence="8" type="ORF">SAMN05660299_00841</name>
</gene>
<dbReference type="GO" id="GO:0006353">
    <property type="term" value="P:DNA-templated transcription termination"/>
    <property type="evidence" value="ECO:0007669"/>
    <property type="project" value="UniProtKB-UniRule"/>
</dbReference>
<evidence type="ECO:0000256" key="4">
    <source>
        <dbReference type="ARBA" id="ARBA00023015"/>
    </source>
</evidence>
<dbReference type="Pfam" id="PF01029">
    <property type="entry name" value="NusB"/>
    <property type="match status" value="1"/>
</dbReference>
<dbReference type="OrthoDB" id="9811381at2"/>
<comment type="similarity">
    <text evidence="1 6">Belongs to the NusB family.</text>
</comment>
<reference evidence="8 9" key="1">
    <citation type="submission" date="2016-10" db="EMBL/GenBank/DDBJ databases">
        <authorList>
            <person name="de Groot N.N."/>
        </authorList>
    </citation>
    <scope>NUCLEOTIDE SEQUENCE [LARGE SCALE GENOMIC DNA]</scope>
    <source>
        <strain evidence="8 9">DSM 16981</strain>
    </source>
</reference>
<protein>
    <recommendedName>
        <fullName evidence="6">Transcription antitermination protein NusB</fullName>
    </recommendedName>
    <alternativeName>
        <fullName evidence="6">Antitermination factor NusB</fullName>
    </alternativeName>
</protein>
<organism evidence="8 9">
    <name type="scientific">Megasphaera paucivorans</name>
    <dbReference type="NCBI Taxonomy" id="349095"/>
    <lineage>
        <taxon>Bacteria</taxon>
        <taxon>Bacillati</taxon>
        <taxon>Bacillota</taxon>
        <taxon>Negativicutes</taxon>
        <taxon>Veillonellales</taxon>
        <taxon>Veillonellaceae</taxon>
        <taxon>Megasphaera</taxon>
    </lineage>
</organism>
<feature type="domain" description="NusB/RsmB/TIM44" evidence="7">
    <location>
        <begin position="5"/>
        <end position="144"/>
    </location>
</feature>
<evidence type="ECO:0000313" key="8">
    <source>
        <dbReference type="EMBL" id="SDM41446.1"/>
    </source>
</evidence>
<dbReference type="STRING" id="349095.SAMN05660299_00841"/>
<accession>A0A1G9T1D5</accession>
<keyword evidence="9" id="KW-1185">Reference proteome</keyword>
<evidence type="ECO:0000256" key="2">
    <source>
        <dbReference type="ARBA" id="ARBA00022814"/>
    </source>
</evidence>
<keyword evidence="3 6" id="KW-0694">RNA-binding</keyword>
<evidence type="ECO:0000256" key="3">
    <source>
        <dbReference type="ARBA" id="ARBA00022884"/>
    </source>
</evidence>
<dbReference type="PANTHER" id="PTHR11078:SF3">
    <property type="entry name" value="ANTITERMINATION NUSB DOMAIN-CONTAINING PROTEIN"/>
    <property type="match status" value="1"/>
</dbReference>
<dbReference type="InterPro" id="IPR006027">
    <property type="entry name" value="NusB_RsmB_TIM44"/>
</dbReference>
<sequence>MSRYKARQQALQILFSREFHEENDIQYTESEILETNTADEQDAFEENDDLTMQDENVYCTYLVETTRQHMAEFDEIIGHYSKKWDLSQMDRTDKNIMRMSLCELLYPKENIEESIVLNEAVRLAKRYGGPASSRFVNGILGAYVKDKR</sequence>
<dbReference type="HAMAP" id="MF_00073">
    <property type="entry name" value="NusB"/>
    <property type="match status" value="1"/>
</dbReference>
<dbReference type="SUPFAM" id="SSF48013">
    <property type="entry name" value="NusB-like"/>
    <property type="match status" value="1"/>
</dbReference>
<keyword evidence="4 6" id="KW-0805">Transcription regulation</keyword>
<dbReference type="PANTHER" id="PTHR11078">
    <property type="entry name" value="N UTILIZATION SUBSTANCE PROTEIN B-RELATED"/>
    <property type="match status" value="1"/>
</dbReference>
<evidence type="ECO:0000256" key="6">
    <source>
        <dbReference type="HAMAP-Rule" id="MF_00073"/>
    </source>
</evidence>
<dbReference type="GO" id="GO:0005829">
    <property type="term" value="C:cytosol"/>
    <property type="evidence" value="ECO:0007669"/>
    <property type="project" value="TreeGrafter"/>
</dbReference>
<evidence type="ECO:0000256" key="1">
    <source>
        <dbReference type="ARBA" id="ARBA00005952"/>
    </source>
</evidence>
<evidence type="ECO:0000313" key="9">
    <source>
        <dbReference type="Proteomes" id="UP000199309"/>
    </source>
</evidence>
<dbReference type="Proteomes" id="UP000199309">
    <property type="component" value="Unassembled WGS sequence"/>
</dbReference>
<dbReference type="EMBL" id="FNHQ01000006">
    <property type="protein sequence ID" value="SDM41446.1"/>
    <property type="molecule type" value="Genomic_DNA"/>
</dbReference>
<dbReference type="GO" id="GO:0031564">
    <property type="term" value="P:transcription antitermination"/>
    <property type="evidence" value="ECO:0007669"/>
    <property type="project" value="UniProtKB-KW"/>
</dbReference>
<dbReference type="InterPro" id="IPR035926">
    <property type="entry name" value="NusB-like_sf"/>
</dbReference>
<dbReference type="GO" id="GO:0003723">
    <property type="term" value="F:RNA binding"/>
    <property type="evidence" value="ECO:0007669"/>
    <property type="project" value="UniProtKB-UniRule"/>
</dbReference>
<dbReference type="AlphaFoldDB" id="A0A1G9T1D5"/>
<dbReference type="Gene3D" id="1.10.940.10">
    <property type="entry name" value="NusB-like"/>
    <property type="match status" value="1"/>
</dbReference>
<comment type="function">
    <text evidence="6">Involved in transcription antitermination. Required for transcription of ribosomal RNA (rRNA) genes. Binds specifically to the boxA antiterminator sequence of the ribosomal RNA (rrn) operons.</text>
</comment>
<evidence type="ECO:0000256" key="5">
    <source>
        <dbReference type="ARBA" id="ARBA00023163"/>
    </source>
</evidence>
<dbReference type="RefSeq" id="WP_091648420.1">
    <property type="nucleotide sequence ID" value="NZ_FNHQ01000006.1"/>
</dbReference>
<evidence type="ECO:0000259" key="7">
    <source>
        <dbReference type="Pfam" id="PF01029"/>
    </source>
</evidence>
<keyword evidence="2 6" id="KW-0889">Transcription antitermination</keyword>
<dbReference type="InterPro" id="IPR011605">
    <property type="entry name" value="NusB_fam"/>
</dbReference>